<keyword evidence="3" id="KW-1185">Reference proteome</keyword>
<reference evidence="2" key="1">
    <citation type="journal article" date="2022" name="bioRxiv">
        <title>Sequencing and chromosome-scale assembly of the giantPleurodeles waltlgenome.</title>
        <authorList>
            <person name="Brown T."/>
            <person name="Elewa A."/>
            <person name="Iarovenko S."/>
            <person name="Subramanian E."/>
            <person name="Araus A.J."/>
            <person name="Petzold A."/>
            <person name="Susuki M."/>
            <person name="Suzuki K.-i.T."/>
            <person name="Hayashi T."/>
            <person name="Toyoda A."/>
            <person name="Oliveira C."/>
            <person name="Osipova E."/>
            <person name="Leigh N.D."/>
            <person name="Simon A."/>
            <person name="Yun M.H."/>
        </authorList>
    </citation>
    <scope>NUCLEOTIDE SEQUENCE</scope>
    <source>
        <strain evidence="2">20211129_DDA</strain>
        <tissue evidence="2">Liver</tissue>
    </source>
</reference>
<name>A0AAV7MS14_PLEWA</name>
<gene>
    <name evidence="2" type="ORF">NDU88_002637</name>
</gene>
<dbReference type="Proteomes" id="UP001066276">
    <property type="component" value="Chromosome 9"/>
</dbReference>
<evidence type="ECO:0000313" key="3">
    <source>
        <dbReference type="Proteomes" id="UP001066276"/>
    </source>
</evidence>
<dbReference type="EMBL" id="JANPWB010000013">
    <property type="protein sequence ID" value="KAJ1105229.1"/>
    <property type="molecule type" value="Genomic_DNA"/>
</dbReference>
<evidence type="ECO:0008006" key="4">
    <source>
        <dbReference type="Google" id="ProtNLM"/>
    </source>
</evidence>
<evidence type="ECO:0000256" key="1">
    <source>
        <dbReference type="SAM" id="MobiDB-lite"/>
    </source>
</evidence>
<dbReference type="AlphaFoldDB" id="A0AAV7MS14"/>
<accession>A0AAV7MS14</accession>
<organism evidence="2 3">
    <name type="scientific">Pleurodeles waltl</name>
    <name type="common">Iberian ribbed newt</name>
    <dbReference type="NCBI Taxonomy" id="8319"/>
    <lineage>
        <taxon>Eukaryota</taxon>
        <taxon>Metazoa</taxon>
        <taxon>Chordata</taxon>
        <taxon>Craniata</taxon>
        <taxon>Vertebrata</taxon>
        <taxon>Euteleostomi</taxon>
        <taxon>Amphibia</taxon>
        <taxon>Batrachia</taxon>
        <taxon>Caudata</taxon>
        <taxon>Salamandroidea</taxon>
        <taxon>Salamandridae</taxon>
        <taxon>Pleurodelinae</taxon>
        <taxon>Pleurodeles</taxon>
    </lineage>
</organism>
<feature type="region of interest" description="Disordered" evidence="1">
    <location>
        <begin position="1"/>
        <end position="21"/>
    </location>
</feature>
<protein>
    <recommendedName>
        <fullName evidence="4">C2H2-type domain-containing protein</fullName>
    </recommendedName>
</protein>
<feature type="region of interest" description="Disordered" evidence="1">
    <location>
        <begin position="36"/>
        <end position="97"/>
    </location>
</feature>
<feature type="compositionally biased region" description="Basic and acidic residues" evidence="1">
    <location>
        <begin position="86"/>
        <end position="97"/>
    </location>
</feature>
<proteinExistence type="predicted"/>
<feature type="region of interest" description="Disordered" evidence="1">
    <location>
        <begin position="141"/>
        <end position="176"/>
    </location>
</feature>
<evidence type="ECO:0000313" key="2">
    <source>
        <dbReference type="EMBL" id="KAJ1105229.1"/>
    </source>
</evidence>
<comment type="caution">
    <text evidence="2">The sequence shown here is derived from an EMBL/GenBank/DDBJ whole genome shotgun (WGS) entry which is preliminary data.</text>
</comment>
<sequence>MGAWPGSGTWRTPKYPAPEGPDVKLLINAPARAVPSQSAGAARQNIGRHGRAPAAALRRAADRGEPFSTGGGLRPLLSLEAAASSGRERSERPVCGDGRARFSLLDRGTQSAWQGLGPWWVLAPTNASPWCRWSGCGPDFAGANPSARSHNQAEHQGTESMTQTADLQGGSPEESL</sequence>